<sequence>MLQKLIFGAISINLIIILMIMTQQNNVFVYLLIALEIIILISLFRSNLTHESVESSSETAHAETSQLISQLISMAEAEFILTNDELEKITSIISHASENLAGNFTGLLGESFSQKLLVSELIKKLEVLIKEEHDISDQTADFSKRSHDIYERMLGSINTIKSSCDSLASEFIEVSEQMNHIYKTLDELNSITEQTNLLALNAAIEAARAGNIGRGFAVVADEVRALSKRSQSFNMDIANQIGKIKQSISGVSHKIEDLSQIDMAQSLADRKEIDGMWEGMQQIVNQAGTDSEDINRIAESISQHVQSGVASLQFDDMSQQVMQHLKHRLTILNSFTSQAKTLVSQGLDSERIDALKALIDKKIKKLENLDGSVKQRNMEIGKIELF</sequence>
<dbReference type="Proteomes" id="UP001548189">
    <property type="component" value="Unassembled WGS sequence"/>
</dbReference>
<dbReference type="Pfam" id="PF00015">
    <property type="entry name" value="MCPsignal"/>
    <property type="match status" value="1"/>
</dbReference>
<dbReference type="PANTHER" id="PTHR32089">
    <property type="entry name" value="METHYL-ACCEPTING CHEMOTAXIS PROTEIN MCPB"/>
    <property type="match status" value="1"/>
</dbReference>
<keyword evidence="2 3" id="KW-0807">Transducer</keyword>
<evidence type="ECO:0000256" key="4">
    <source>
        <dbReference type="SAM" id="Phobius"/>
    </source>
</evidence>
<keyword evidence="4" id="KW-0472">Membrane</keyword>
<accession>A0ABV2BTD7</accession>
<keyword evidence="4" id="KW-0812">Transmembrane</keyword>
<reference evidence="6 7" key="1">
    <citation type="submission" date="2024-06" db="EMBL/GenBank/DDBJ databases">
        <authorList>
            <person name="Li F."/>
        </authorList>
    </citation>
    <scope>NUCLEOTIDE SEQUENCE [LARGE SCALE GENOMIC DNA]</scope>
    <source>
        <strain evidence="6 7">GXAS 311</strain>
    </source>
</reference>
<name>A0ABV2BTD7_9GAMM</name>
<keyword evidence="7" id="KW-1185">Reference proteome</keyword>
<dbReference type="InterPro" id="IPR004089">
    <property type="entry name" value="MCPsignal_dom"/>
</dbReference>
<comment type="subcellular location">
    <subcellularLocation>
        <location evidence="1">Membrane</location>
    </subcellularLocation>
</comment>
<protein>
    <submittedName>
        <fullName evidence="6">Methyl-accepting chemotaxis protein</fullName>
    </submittedName>
</protein>
<organism evidence="6 7">
    <name type="scientific">Aliikangiella maris</name>
    <dbReference type="NCBI Taxonomy" id="3162458"/>
    <lineage>
        <taxon>Bacteria</taxon>
        <taxon>Pseudomonadati</taxon>
        <taxon>Pseudomonadota</taxon>
        <taxon>Gammaproteobacteria</taxon>
        <taxon>Oceanospirillales</taxon>
        <taxon>Pleioneaceae</taxon>
        <taxon>Aliikangiella</taxon>
    </lineage>
</organism>
<dbReference type="EMBL" id="JBEVCJ010000008">
    <property type="protein sequence ID" value="MET1255190.1"/>
    <property type="molecule type" value="Genomic_DNA"/>
</dbReference>
<dbReference type="PROSITE" id="PS50111">
    <property type="entry name" value="CHEMOTAXIS_TRANSDUC_2"/>
    <property type="match status" value="1"/>
</dbReference>
<feature type="transmembrane region" description="Helical" evidence="4">
    <location>
        <begin position="27"/>
        <end position="44"/>
    </location>
</feature>
<gene>
    <name evidence="6" type="ORF">ABVT43_08640</name>
</gene>
<proteinExistence type="predicted"/>
<feature type="transmembrane region" description="Helical" evidence="4">
    <location>
        <begin position="5"/>
        <end position="21"/>
    </location>
</feature>
<feature type="domain" description="Methyl-accepting transducer" evidence="5">
    <location>
        <begin position="89"/>
        <end position="316"/>
    </location>
</feature>
<evidence type="ECO:0000256" key="1">
    <source>
        <dbReference type="ARBA" id="ARBA00004370"/>
    </source>
</evidence>
<dbReference type="SMART" id="SM00283">
    <property type="entry name" value="MA"/>
    <property type="match status" value="1"/>
</dbReference>
<dbReference type="RefSeq" id="WP_353895776.1">
    <property type="nucleotide sequence ID" value="NZ_JBEVCJ010000008.1"/>
</dbReference>
<evidence type="ECO:0000313" key="7">
    <source>
        <dbReference type="Proteomes" id="UP001548189"/>
    </source>
</evidence>
<evidence type="ECO:0000256" key="3">
    <source>
        <dbReference type="PROSITE-ProRule" id="PRU00284"/>
    </source>
</evidence>
<dbReference type="SUPFAM" id="SSF58104">
    <property type="entry name" value="Methyl-accepting chemotaxis protein (MCP) signaling domain"/>
    <property type="match status" value="1"/>
</dbReference>
<evidence type="ECO:0000256" key="2">
    <source>
        <dbReference type="ARBA" id="ARBA00023224"/>
    </source>
</evidence>
<evidence type="ECO:0000313" key="6">
    <source>
        <dbReference type="EMBL" id="MET1255190.1"/>
    </source>
</evidence>
<evidence type="ECO:0000259" key="5">
    <source>
        <dbReference type="PROSITE" id="PS50111"/>
    </source>
</evidence>
<dbReference type="PANTHER" id="PTHR32089:SF112">
    <property type="entry name" value="LYSOZYME-LIKE PROTEIN-RELATED"/>
    <property type="match status" value="1"/>
</dbReference>
<comment type="caution">
    <text evidence="6">The sequence shown here is derived from an EMBL/GenBank/DDBJ whole genome shotgun (WGS) entry which is preliminary data.</text>
</comment>
<keyword evidence="4" id="KW-1133">Transmembrane helix</keyword>
<dbReference type="Gene3D" id="1.10.287.950">
    <property type="entry name" value="Methyl-accepting chemotaxis protein"/>
    <property type="match status" value="1"/>
</dbReference>